<keyword evidence="2" id="KW-0614">Plasmid</keyword>
<accession>A0A2L0HD90</accession>
<dbReference type="Proteomes" id="UP000239340">
    <property type="component" value="Plasmid pSfreNXT3c"/>
</dbReference>
<evidence type="ECO:0000256" key="1">
    <source>
        <dbReference type="SAM" id="MobiDB-lite"/>
    </source>
</evidence>
<dbReference type="SUPFAM" id="SSF46689">
    <property type="entry name" value="Homeodomain-like"/>
    <property type="match status" value="1"/>
</dbReference>
<dbReference type="GO" id="GO:0003677">
    <property type="term" value="F:DNA binding"/>
    <property type="evidence" value="ECO:0007669"/>
    <property type="project" value="InterPro"/>
</dbReference>
<feature type="region of interest" description="Disordered" evidence="1">
    <location>
        <begin position="1"/>
        <end position="59"/>
    </location>
</feature>
<feature type="compositionally biased region" description="Basic residues" evidence="1">
    <location>
        <begin position="24"/>
        <end position="35"/>
    </location>
</feature>
<evidence type="ECO:0000313" key="2">
    <source>
        <dbReference type="EMBL" id="AUX79470.1"/>
    </source>
</evidence>
<dbReference type="Pfam" id="PF01527">
    <property type="entry name" value="HTH_Tnp_1"/>
    <property type="match status" value="1"/>
</dbReference>
<dbReference type="EMBL" id="CP024310">
    <property type="protein sequence ID" value="AUX79470.1"/>
    <property type="molecule type" value="Genomic_DNA"/>
</dbReference>
<name>A0A2L0HD90_RHIFR</name>
<organism evidence="2 3">
    <name type="scientific">Rhizobium fredii</name>
    <name type="common">Sinorhizobium fredii</name>
    <dbReference type="NCBI Taxonomy" id="380"/>
    <lineage>
        <taxon>Bacteria</taxon>
        <taxon>Pseudomonadati</taxon>
        <taxon>Pseudomonadota</taxon>
        <taxon>Alphaproteobacteria</taxon>
        <taxon>Hyphomicrobiales</taxon>
        <taxon>Rhizobiaceae</taxon>
        <taxon>Sinorhizobium/Ensifer group</taxon>
        <taxon>Sinorhizobium</taxon>
    </lineage>
</organism>
<protein>
    <submittedName>
        <fullName evidence="2">Transcriptional regulator SyrB protein</fullName>
    </submittedName>
</protein>
<dbReference type="Gene3D" id="1.10.10.60">
    <property type="entry name" value="Homeodomain-like"/>
    <property type="match status" value="1"/>
</dbReference>
<feature type="compositionally biased region" description="Low complexity" evidence="1">
    <location>
        <begin position="7"/>
        <end position="20"/>
    </location>
</feature>
<dbReference type="RefSeq" id="WP_104840897.1">
    <property type="nucleotide sequence ID" value="NZ_CP024310.1"/>
</dbReference>
<reference evidence="2 3" key="1">
    <citation type="submission" date="2017-10" db="EMBL/GenBank/DDBJ databases">
        <title>Analysis of the genome sequences of Rhizobium populations associated to common bean (phaseolus vulgaris).</title>
        <authorList>
            <person name="Bustos P."/>
            <person name="Santamaria R.I."/>
            <person name="Miranda-Sanchez F."/>
            <person name="Perez-Carrascal O."/>
            <person name="Juarez S."/>
            <person name="Lozano L."/>
            <person name="Martinez-Flores I."/>
            <person name="Vinuesa P."/>
            <person name="Martinez-Romero E."/>
            <person name="Cevallos M.A."/>
            <person name="Romero D."/>
            <person name="Davila G."/>
            <person name="Gonzalez V."/>
        </authorList>
    </citation>
    <scope>NUCLEOTIDE SEQUENCE [LARGE SCALE GENOMIC DNA]</scope>
    <source>
        <strain evidence="2 3">NXT3</strain>
        <plasmid evidence="3">Plasmid psfrenxt3c</plasmid>
    </source>
</reference>
<evidence type="ECO:0000313" key="3">
    <source>
        <dbReference type="Proteomes" id="UP000239340"/>
    </source>
</evidence>
<dbReference type="AlphaFoldDB" id="A0A2L0HD90"/>
<gene>
    <name evidence="2" type="ORF">NXT3_PC00297</name>
</gene>
<geneLocation type="plasmid" evidence="3">
    <name>psfrenxt3c</name>
</geneLocation>
<dbReference type="GO" id="GO:0004803">
    <property type="term" value="F:transposase activity"/>
    <property type="evidence" value="ECO:0007669"/>
    <property type="project" value="InterPro"/>
</dbReference>
<dbReference type="InterPro" id="IPR009057">
    <property type="entry name" value="Homeodomain-like_sf"/>
</dbReference>
<dbReference type="InterPro" id="IPR002514">
    <property type="entry name" value="Transposase_8"/>
</dbReference>
<proteinExistence type="predicted"/>
<sequence>MSDESNTGAMTAAVETTAEANPRVTKKPRSPQRRKAAAEPAQDKSKASAAKSRRYGAQERAEKLKLIETEISEGKSTLKDAIKSAGISEQTYYQWKRAAEPVEQKTVQGTTSAPDGDEFADLVQLEQENQRLRKLLAEKLRSENADLRKKLGLD</sequence>
<dbReference type="GO" id="GO:0006313">
    <property type="term" value="P:DNA transposition"/>
    <property type="evidence" value="ECO:0007669"/>
    <property type="project" value="InterPro"/>
</dbReference>